<keyword evidence="8" id="KW-0460">Magnesium</keyword>
<keyword evidence="9" id="KW-0234">DNA repair</keyword>
<keyword evidence="14" id="KW-1185">Reference proteome</keyword>
<dbReference type="InterPro" id="IPR020476">
    <property type="entry name" value="Nudix_hydrolase"/>
</dbReference>
<dbReference type="Pfam" id="PF00293">
    <property type="entry name" value="NUDIX"/>
    <property type="match status" value="1"/>
</dbReference>
<evidence type="ECO:0000256" key="7">
    <source>
        <dbReference type="ARBA" id="ARBA00022801"/>
    </source>
</evidence>
<evidence type="ECO:0000256" key="6">
    <source>
        <dbReference type="ARBA" id="ARBA00022763"/>
    </source>
</evidence>
<comment type="similarity">
    <text evidence="2">Belongs to the Nudix hydrolase family.</text>
</comment>
<dbReference type="PANTHER" id="PTHR47707">
    <property type="entry name" value="8-OXO-DGTP DIPHOSPHATASE"/>
    <property type="match status" value="1"/>
</dbReference>
<dbReference type="GO" id="GO:0044716">
    <property type="term" value="F:8-oxo-GDP phosphatase activity"/>
    <property type="evidence" value="ECO:0007669"/>
    <property type="project" value="TreeGrafter"/>
</dbReference>
<comment type="catalytic activity">
    <reaction evidence="10">
        <text>8-oxo-dGTP + H2O = 8-oxo-dGMP + diphosphate + H(+)</text>
        <dbReference type="Rhea" id="RHEA:31575"/>
        <dbReference type="ChEBI" id="CHEBI:15377"/>
        <dbReference type="ChEBI" id="CHEBI:15378"/>
        <dbReference type="ChEBI" id="CHEBI:33019"/>
        <dbReference type="ChEBI" id="CHEBI:63224"/>
        <dbReference type="ChEBI" id="CHEBI:77896"/>
        <dbReference type="EC" id="3.6.1.55"/>
    </reaction>
</comment>
<keyword evidence="3" id="KW-0515">Mutator protein</keyword>
<dbReference type="Proteomes" id="UP001146505">
    <property type="component" value="Unassembled WGS sequence"/>
</dbReference>
<dbReference type="PROSITE" id="PS51462">
    <property type="entry name" value="NUDIX"/>
    <property type="match status" value="1"/>
</dbReference>
<keyword evidence="5" id="KW-0479">Metal-binding</keyword>
<evidence type="ECO:0000256" key="10">
    <source>
        <dbReference type="ARBA" id="ARBA00035861"/>
    </source>
</evidence>
<evidence type="ECO:0000256" key="2">
    <source>
        <dbReference type="ARBA" id="ARBA00005582"/>
    </source>
</evidence>
<reference evidence="13" key="1">
    <citation type="submission" date="2022-02" db="EMBL/GenBank/DDBJ databases">
        <title>Corynebacterium sp. from urogenital microbiome.</title>
        <authorList>
            <person name="Cappelli E.A."/>
            <person name="Ribeiro T.G."/>
            <person name="Peixe L."/>
        </authorList>
    </citation>
    <scope>NUCLEOTIDE SEQUENCE</scope>
    <source>
        <strain evidence="13">C9Ua_112</strain>
    </source>
</reference>
<dbReference type="GO" id="GO:0006281">
    <property type="term" value="P:DNA repair"/>
    <property type="evidence" value="ECO:0007669"/>
    <property type="project" value="UniProtKB-KW"/>
</dbReference>
<keyword evidence="4" id="KW-0235">DNA replication</keyword>
<dbReference type="RefSeq" id="WP_034976942.1">
    <property type="nucleotide sequence ID" value="NZ_JAKMUV010000013.1"/>
</dbReference>
<dbReference type="PRINTS" id="PR00502">
    <property type="entry name" value="NUDIXFAMILY"/>
</dbReference>
<comment type="cofactor">
    <cofactor evidence="1">
        <name>Mg(2+)</name>
        <dbReference type="ChEBI" id="CHEBI:18420"/>
    </cofactor>
</comment>
<dbReference type="GO" id="GO:0035539">
    <property type="term" value="F:8-oxo-7,8-dihydrodeoxyguanosine triphosphate pyrophosphatase activity"/>
    <property type="evidence" value="ECO:0007669"/>
    <property type="project" value="UniProtKB-EC"/>
</dbReference>
<gene>
    <name evidence="13" type="ORF">L8U58_08995</name>
</gene>
<evidence type="ECO:0000256" key="3">
    <source>
        <dbReference type="ARBA" id="ARBA00022457"/>
    </source>
</evidence>
<evidence type="ECO:0000256" key="4">
    <source>
        <dbReference type="ARBA" id="ARBA00022705"/>
    </source>
</evidence>
<dbReference type="InterPro" id="IPR015797">
    <property type="entry name" value="NUDIX_hydrolase-like_dom_sf"/>
</dbReference>
<dbReference type="EMBL" id="JAKMUV010000013">
    <property type="protein sequence ID" value="MCZ9305654.1"/>
    <property type="molecule type" value="Genomic_DNA"/>
</dbReference>
<dbReference type="AlphaFoldDB" id="A0A9X3M7L3"/>
<evidence type="ECO:0000259" key="12">
    <source>
        <dbReference type="PROSITE" id="PS51462"/>
    </source>
</evidence>
<evidence type="ECO:0000256" key="11">
    <source>
        <dbReference type="ARBA" id="ARBA00038905"/>
    </source>
</evidence>
<dbReference type="InterPro" id="IPR000086">
    <property type="entry name" value="NUDIX_hydrolase_dom"/>
</dbReference>
<dbReference type="GO" id="GO:0006260">
    <property type="term" value="P:DNA replication"/>
    <property type="evidence" value="ECO:0007669"/>
    <property type="project" value="UniProtKB-KW"/>
</dbReference>
<dbReference type="EC" id="3.6.1.55" evidence="11"/>
<name>A0A9X3M7L3_9CORY</name>
<dbReference type="GO" id="GO:0008413">
    <property type="term" value="F:8-oxo-7,8-dihydroguanosine triphosphate pyrophosphatase activity"/>
    <property type="evidence" value="ECO:0007669"/>
    <property type="project" value="TreeGrafter"/>
</dbReference>
<proteinExistence type="inferred from homology"/>
<keyword evidence="6" id="KW-0227">DNA damage</keyword>
<dbReference type="Gene3D" id="3.90.79.10">
    <property type="entry name" value="Nucleoside Triphosphate Pyrophosphohydrolase"/>
    <property type="match status" value="1"/>
</dbReference>
<feature type="domain" description="Nudix hydrolase" evidence="12">
    <location>
        <begin position="2"/>
        <end position="126"/>
    </location>
</feature>
<dbReference type="GO" id="GO:0046872">
    <property type="term" value="F:metal ion binding"/>
    <property type="evidence" value="ECO:0007669"/>
    <property type="project" value="UniProtKB-KW"/>
</dbReference>
<dbReference type="SUPFAM" id="SSF55811">
    <property type="entry name" value="Nudix"/>
    <property type="match status" value="1"/>
</dbReference>
<organism evidence="13 14">
    <name type="scientific">Corynebacterium macclintockiae</name>
    <dbReference type="NCBI Taxonomy" id="2913501"/>
    <lineage>
        <taxon>Bacteria</taxon>
        <taxon>Bacillati</taxon>
        <taxon>Actinomycetota</taxon>
        <taxon>Actinomycetes</taxon>
        <taxon>Mycobacteriales</taxon>
        <taxon>Corynebacteriaceae</taxon>
        <taxon>Corynebacterium</taxon>
    </lineage>
</organism>
<comment type="caution">
    <text evidence="13">The sequence shown here is derived from an EMBL/GenBank/DDBJ whole genome shotgun (WGS) entry which is preliminary data.</text>
</comment>
<dbReference type="CDD" id="cd03425">
    <property type="entry name" value="NUDIX_MutT_NudA_like"/>
    <property type="match status" value="1"/>
</dbReference>
<evidence type="ECO:0000313" key="13">
    <source>
        <dbReference type="EMBL" id="MCZ9305654.1"/>
    </source>
</evidence>
<evidence type="ECO:0000313" key="14">
    <source>
        <dbReference type="Proteomes" id="UP001146505"/>
    </source>
</evidence>
<evidence type="ECO:0000256" key="1">
    <source>
        <dbReference type="ARBA" id="ARBA00001946"/>
    </source>
</evidence>
<accession>A0A9X3M7L3</accession>
<dbReference type="InterPro" id="IPR047127">
    <property type="entry name" value="MutT-like"/>
</dbReference>
<evidence type="ECO:0000256" key="8">
    <source>
        <dbReference type="ARBA" id="ARBA00022842"/>
    </source>
</evidence>
<dbReference type="PANTHER" id="PTHR47707:SF1">
    <property type="entry name" value="NUDIX HYDROLASE FAMILY PROTEIN"/>
    <property type="match status" value="1"/>
</dbReference>
<dbReference type="GeneID" id="301813691"/>
<protein>
    <recommendedName>
        <fullName evidence="11">8-oxo-dGTP diphosphatase</fullName>
        <ecNumber evidence="11">3.6.1.55</ecNumber>
    </recommendedName>
</protein>
<evidence type="ECO:0000256" key="9">
    <source>
        <dbReference type="ARBA" id="ARBA00023204"/>
    </source>
</evidence>
<keyword evidence="7" id="KW-0378">Hydrolase</keyword>
<evidence type="ECO:0000256" key="5">
    <source>
        <dbReference type="ARBA" id="ARBA00022723"/>
    </source>
</evidence>
<sequence length="131" mass="14688">MKRINVVGAVLVRDGKVLAAQRSESMSLPLTWEFPGGKIEQGETPVEALRRELREELLCDATVGDHLETTEHNYDFGTVVLSTFYCTLNGADPQITEHAEIRWMDVNELPELDWAPADIPAVQKIVRELGQ</sequence>
<dbReference type="GO" id="GO:0044715">
    <property type="term" value="F:8-oxo-dGDP phosphatase activity"/>
    <property type="evidence" value="ECO:0007669"/>
    <property type="project" value="TreeGrafter"/>
</dbReference>